<accession>A0ABQ3I7F1</accession>
<evidence type="ECO:0000256" key="1">
    <source>
        <dbReference type="SAM" id="MobiDB-lite"/>
    </source>
</evidence>
<feature type="compositionally biased region" description="Acidic residues" evidence="1">
    <location>
        <begin position="101"/>
        <end position="124"/>
    </location>
</feature>
<organism evidence="2 3">
    <name type="scientific">Roseivirga thermotolerans</name>
    <dbReference type="NCBI Taxonomy" id="1758176"/>
    <lineage>
        <taxon>Bacteria</taxon>
        <taxon>Pseudomonadati</taxon>
        <taxon>Bacteroidota</taxon>
        <taxon>Cytophagia</taxon>
        <taxon>Cytophagales</taxon>
        <taxon>Roseivirgaceae</taxon>
        <taxon>Roseivirga</taxon>
    </lineage>
</organism>
<evidence type="ECO:0000313" key="3">
    <source>
        <dbReference type="Proteomes" id="UP000658258"/>
    </source>
</evidence>
<sequence>MSSPSPSKPRVIKDFEKLDKDIQEQIKLEYPEGFEDNLIYFTNKEGKRVSALPFETEEKYYLVRMTIEEAQQIIEDDDDYDEDGNLKDDIRVEYAEKHNEDLDDMDDEDDDPYDDADEEEDDED</sequence>
<reference evidence="3" key="1">
    <citation type="journal article" date="2019" name="Int. J. Syst. Evol. Microbiol.">
        <title>The Global Catalogue of Microorganisms (GCM) 10K type strain sequencing project: providing services to taxonomists for standard genome sequencing and annotation.</title>
        <authorList>
            <consortium name="The Broad Institute Genomics Platform"/>
            <consortium name="The Broad Institute Genome Sequencing Center for Infectious Disease"/>
            <person name="Wu L."/>
            <person name="Ma J."/>
        </authorList>
    </citation>
    <scope>NUCLEOTIDE SEQUENCE [LARGE SCALE GENOMIC DNA]</scope>
    <source>
        <strain evidence="3">CGMCC 1.15111</strain>
    </source>
</reference>
<evidence type="ECO:0000313" key="2">
    <source>
        <dbReference type="EMBL" id="GHE69300.1"/>
    </source>
</evidence>
<evidence type="ECO:0008006" key="4">
    <source>
        <dbReference type="Google" id="ProtNLM"/>
    </source>
</evidence>
<dbReference type="EMBL" id="BNAG01000003">
    <property type="protein sequence ID" value="GHE69300.1"/>
    <property type="molecule type" value="Genomic_DNA"/>
</dbReference>
<keyword evidence="3" id="KW-1185">Reference proteome</keyword>
<name>A0ABQ3I7F1_9BACT</name>
<protein>
    <recommendedName>
        <fullName evidence="4">DNA primase</fullName>
    </recommendedName>
</protein>
<feature type="region of interest" description="Disordered" evidence="1">
    <location>
        <begin position="95"/>
        <end position="124"/>
    </location>
</feature>
<dbReference type="RefSeq" id="WP_189630740.1">
    <property type="nucleotide sequence ID" value="NZ_BNAG01000003.1"/>
</dbReference>
<comment type="caution">
    <text evidence="2">The sequence shown here is derived from an EMBL/GenBank/DDBJ whole genome shotgun (WGS) entry which is preliminary data.</text>
</comment>
<gene>
    <name evidence="2" type="ORF">GCM10011340_26560</name>
</gene>
<proteinExistence type="predicted"/>
<dbReference type="Proteomes" id="UP000658258">
    <property type="component" value="Unassembled WGS sequence"/>
</dbReference>